<reference evidence="1 2" key="1">
    <citation type="submission" date="2015-12" db="EMBL/GenBank/DDBJ databases">
        <authorList>
            <person name="Shamseldin A."/>
            <person name="Moawad H."/>
            <person name="Abd El-Rahim W.M."/>
            <person name="Sadowsky M.J."/>
        </authorList>
    </citation>
    <scope>NUCLEOTIDE SEQUENCE [LARGE SCALE GENOMIC DNA]</scope>
    <source>
        <strain evidence="1 2">WF1</strain>
    </source>
</reference>
<dbReference type="EMBL" id="LPUF01000001">
    <property type="protein sequence ID" value="OQK18651.1"/>
    <property type="molecule type" value="Genomic_DNA"/>
</dbReference>
<accession>A0A1V8MAM7</accession>
<gene>
    <name evidence="1" type="ORF">AU255_02090</name>
</gene>
<evidence type="ECO:0000313" key="1">
    <source>
        <dbReference type="EMBL" id="OQK18651.1"/>
    </source>
</evidence>
<dbReference type="Proteomes" id="UP000191980">
    <property type="component" value="Unassembled WGS sequence"/>
</dbReference>
<dbReference type="OrthoDB" id="5741390at2"/>
<protein>
    <recommendedName>
        <fullName evidence="3">DUF3144 domain-containing protein</fullName>
    </recommendedName>
</protein>
<dbReference type="STRING" id="1420851.AU255_02090"/>
<name>A0A1V8MAM7_9GAMM</name>
<dbReference type="Gene3D" id="1.10.287.3020">
    <property type="match status" value="1"/>
</dbReference>
<dbReference type="AlphaFoldDB" id="A0A1V8MAM7"/>
<comment type="caution">
    <text evidence="1">The sequence shown here is derived from an EMBL/GenBank/DDBJ whole genome shotgun (WGS) entry which is preliminary data.</text>
</comment>
<proteinExistence type="predicted"/>
<evidence type="ECO:0008006" key="3">
    <source>
        <dbReference type="Google" id="ProtNLM"/>
    </source>
</evidence>
<keyword evidence="2" id="KW-1185">Reference proteome</keyword>
<evidence type="ECO:0000313" key="2">
    <source>
        <dbReference type="Proteomes" id="UP000191980"/>
    </source>
</evidence>
<organism evidence="1 2">
    <name type="scientific">Methyloprofundus sedimenti</name>
    <dbReference type="NCBI Taxonomy" id="1420851"/>
    <lineage>
        <taxon>Bacteria</taxon>
        <taxon>Pseudomonadati</taxon>
        <taxon>Pseudomonadota</taxon>
        <taxon>Gammaproteobacteria</taxon>
        <taxon>Methylococcales</taxon>
        <taxon>Methylococcaceae</taxon>
        <taxon>Methyloprofundus</taxon>
    </lineage>
</organism>
<sequence>MREYNLLSERFIALANEMKNEGKSQQMINAALMSASGIYATYTAAGNAGGLKPSGVDQVVAVYKANLENVQKLKQQQVE</sequence>